<dbReference type="EMBL" id="KN818282">
    <property type="protein sequence ID" value="KIL61629.1"/>
    <property type="molecule type" value="Genomic_DNA"/>
</dbReference>
<evidence type="ECO:0000256" key="10">
    <source>
        <dbReference type="ARBA" id="ARBA00033096"/>
    </source>
</evidence>
<protein>
    <recommendedName>
        <fullName evidence="9">(2E,6E)-farnesyl diphosphate synthase</fullName>
    </recommendedName>
    <alternativeName>
        <fullName evidence="8">Dimethylallyltranstransferase</fullName>
    </alternativeName>
    <alternativeName>
        <fullName evidence="7">Farnesyl diphosphate synthase</fullName>
    </alternativeName>
    <alternativeName>
        <fullName evidence="5">Farnesyltranstransferase</fullName>
    </alternativeName>
    <alternativeName>
        <fullName evidence="10">Geranylgeranyl diphosphate synthase</fullName>
    </alternativeName>
    <alternativeName>
        <fullName evidence="6">Geranyltranstransferase</fullName>
    </alternativeName>
</protein>
<accession>A0A0C2WMN1</accession>
<dbReference type="PROSITE" id="PS00723">
    <property type="entry name" value="POLYPRENYL_SYNTHASE_1"/>
    <property type="match status" value="1"/>
</dbReference>
<proteinExistence type="inferred from homology"/>
<dbReference type="GO" id="GO:0008299">
    <property type="term" value="P:isoprenoid biosynthetic process"/>
    <property type="evidence" value="ECO:0007669"/>
    <property type="project" value="InterPro"/>
</dbReference>
<evidence type="ECO:0000256" key="6">
    <source>
        <dbReference type="ARBA" id="ARBA00032380"/>
    </source>
</evidence>
<keyword evidence="11" id="KW-0808">Transferase</keyword>
<evidence type="ECO:0000256" key="3">
    <source>
        <dbReference type="ARBA" id="ARBA00022723"/>
    </source>
</evidence>
<dbReference type="CDD" id="cd00685">
    <property type="entry name" value="Trans_IPPS_HT"/>
    <property type="match status" value="1"/>
</dbReference>
<evidence type="ECO:0000256" key="2">
    <source>
        <dbReference type="ARBA" id="ARBA00006706"/>
    </source>
</evidence>
<dbReference type="PANTHER" id="PTHR12001">
    <property type="entry name" value="GERANYLGERANYL PYROPHOSPHATE SYNTHASE"/>
    <property type="match status" value="1"/>
</dbReference>
<dbReference type="AlphaFoldDB" id="A0A0C2WMN1"/>
<organism evidence="13 14">
    <name type="scientific">Amanita muscaria (strain Koide BX008)</name>
    <dbReference type="NCBI Taxonomy" id="946122"/>
    <lineage>
        <taxon>Eukaryota</taxon>
        <taxon>Fungi</taxon>
        <taxon>Dikarya</taxon>
        <taxon>Basidiomycota</taxon>
        <taxon>Agaricomycotina</taxon>
        <taxon>Agaricomycetes</taxon>
        <taxon>Agaricomycetidae</taxon>
        <taxon>Agaricales</taxon>
        <taxon>Pluteineae</taxon>
        <taxon>Amanitaceae</taxon>
        <taxon>Amanita</taxon>
    </lineage>
</organism>
<keyword evidence="14" id="KW-1185">Reference proteome</keyword>
<dbReference type="InterPro" id="IPR000092">
    <property type="entry name" value="Polyprenyl_synt"/>
</dbReference>
<dbReference type="EMBL" id="KN818266">
    <property type="protein sequence ID" value="KIL62847.1"/>
    <property type="molecule type" value="Genomic_DNA"/>
</dbReference>
<dbReference type="PANTHER" id="PTHR12001:SF44">
    <property type="entry name" value="GERANYLGERANYL PYROPHOSPHATE SYNTHASE"/>
    <property type="match status" value="1"/>
</dbReference>
<dbReference type="HOGENOM" id="CLU_014015_6_0_1"/>
<dbReference type="InterPro" id="IPR008949">
    <property type="entry name" value="Isoprenoid_synthase_dom_sf"/>
</dbReference>
<evidence type="ECO:0000256" key="7">
    <source>
        <dbReference type="ARBA" id="ARBA00032424"/>
    </source>
</evidence>
<evidence type="ECO:0000256" key="8">
    <source>
        <dbReference type="ARBA" id="ARBA00032448"/>
    </source>
</evidence>
<evidence type="ECO:0000313" key="13">
    <source>
        <dbReference type="EMBL" id="KIL62847.1"/>
    </source>
</evidence>
<dbReference type="Gene3D" id="1.10.600.10">
    <property type="entry name" value="Farnesyl Diphosphate Synthase"/>
    <property type="match status" value="1"/>
</dbReference>
<dbReference type="GO" id="GO:0046872">
    <property type="term" value="F:metal ion binding"/>
    <property type="evidence" value="ECO:0007669"/>
    <property type="project" value="UniProtKB-KW"/>
</dbReference>
<dbReference type="STRING" id="946122.A0A0C2WMN1"/>
<dbReference type="SFLD" id="SFLDS00005">
    <property type="entry name" value="Isoprenoid_Synthase_Type_I"/>
    <property type="match status" value="1"/>
</dbReference>
<gene>
    <name evidence="13" type="ORF">M378DRAFT_12620</name>
    <name evidence="12" type="ORF">M378DRAFT_82331</name>
</gene>
<evidence type="ECO:0000256" key="9">
    <source>
        <dbReference type="ARBA" id="ARBA00032873"/>
    </source>
</evidence>
<comment type="similarity">
    <text evidence="2 11">Belongs to the FPP/GGPP synthase family.</text>
</comment>
<evidence type="ECO:0000313" key="14">
    <source>
        <dbReference type="Proteomes" id="UP000054549"/>
    </source>
</evidence>
<dbReference type="PROSITE" id="PS00444">
    <property type="entry name" value="POLYPRENYL_SYNTHASE_2"/>
    <property type="match status" value="1"/>
</dbReference>
<evidence type="ECO:0000256" key="11">
    <source>
        <dbReference type="RuleBase" id="RU004466"/>
    </source>
</evidence>
<comment type="cofactor">
    <cofactor evidence="1">
        <name>Mg(2+)</name>
        <dbReference type="ChEBI" id="CHEBI:18420"/>
    </cofactor>
</comment>
<reference evidence="13 14" key="1">
    <citation type="submission" date="2014-04" db="EMBL/GenBank/DDBJ databases">
        <title>Evolutionary Origins and Diversification of the Mycorrhizal Mutualists.</title>
        <authorList>
            <consortium name="DOE Joint Genome Institute"/>
            <consortium name="Mycorrhizal Genomics Consortium"/>
            <person name="Kohler A."/>
            <person name="Kuo A."/>
            <person name="Nagy L.G."/>
            <person name="Floudas D."/>
            <person name="Copeland A."/>
            <person name="Barry K.W."/>
            <person name="Cichocki N."/>
            <person name="Veneault-Fourrey C."/>
            <person name="LaButti K."/>
            <person name="Lindquist E.A."/>
            <person name="Lipzen A."/>
            <person name="Lundell T."/>
            <person name="Morin E."/>
            <person name="Murat C."/>
            <person name="Riley R."/>
            <person name="Ohm R."/>
            <person name="Sun H."/>
            <person name="Tunlid A."/>
            <person name="Henrissat B."/>
            <person name="Grigoriev I.V."/>
            <person name="Hibbett D.S."/>
            <person name="Martin F."/>
        </authorList>
    </citation>
    <scope>NUCLEOTIDE SEQUENCE [LARGE SCALE GENOMIC DNA]</scope>
    <source>
        <strain evidence="13 14">Koide BX008</strain>
    </source>
</reference>
<keyword evidence="4" id="KW-0460">Magnesium</keyword>
<evidence type="ECO:0000313" key="12">
    <source>
        <dbReference type="EMBL" id="KIL61629.1"/>
    </source>
</evidence>
<sequence length="315" mass="35831">MSYDETIHKLLCEEKWTGTNETALLEPFTYISSQKGKDIRRKLMEAFNTWLNVPAEQLKIIGDVVNMLHNASLMIDDIEDGSQLRRGNPVAHKIYGVAQTINAANYAYFLAYKELGALRNEMATPSELDAIVTTELLSLHRGQGLDILWRDTLSCPSEEEYISMVNQKTGGLLRIGIRLMMACATTHRDVDYVLLVNLIGVFFQIRDDYMNLQSTEYSVNKGFAEDLTEGKFSFPVVHGIRADQSNRQILNVLQKRPETPTLKLHIVEYLRNRTKSFDYTLSVMSSMEHQVRQEIARLGGNKGLEAVIDCLHVRI</sequence>
<dbReference type="OrthoDB" id="6921389at2759"/>
<dbReference type="InterPro" id="IPR033749">
    <property type="entry name" value="Polyprenyl_synt_CS"/>
</dbReference>
<evidence type="ECO:0000256" key="1">
    <source>
        <dbReference type="ARBA" id="ARBA00001946"/>
    </source>
</evidence>
<evidence type="ECO:0000256" key="5">
    <source>
        <dbReference type="ARBA" id="ARBA00032052"/>
    </source>
</evidence>
<dbReference type="Proteomes" id="UP000054549">
    <property type="component" value="Unassembled WGS sequence"/>
</dbReference>
<evidence type="ECO:0000256" key="4">
    <source>
        <dbReference type="ARBA" id="ARBA00022842"/>
    </source>
</evidence>
<dbReference type="GO" id="GO:0004659">
    <property type="term" value="F:prenyltransferase activity"/>
    <property type="evidence" value="ECO:0007669"/>
    <property type="project" value="InterPro"/>
</dbReference>
<dbReference type="Pfam" id="PF00348">
    <property type="entry name" value="polyprenyl_synt"/>
    <property type="match status" value="1"/>
</dbReference>
<keyword evidence="3" id="KW-0479">Metal-binding</keyword>
<dbReference type="SUPFAM" id="SSF48576">
    <property type="entry name" value="Terpenoid synthases"/>
    <property type="match status" value="1"/>
</dbReference>
<name>A0A0C2WMN1_AMAMK</name>